<comment type="similarity">
    <text evidence="2">Belongs to the nudC family.</text>
</comment>
<feature type="domain" description="CS" evidence="8">
    <location>
        <begin position="131"/>
        <end position="221"/>
    </location>
</feature>
<sequence length="302" mass="34851">MDELRADSILSEILESRKTLTGFLDAVFGFLCRRTDFFHIQTSKDDKIGFPRGIKEEILLSCMQKYEKDSQTTPQVVREEYVPPAIEEVEIETEEIQNDLDIKTNVHEPPKSRNSTNDKTHFSENDFKNGDKNDRYCWSQTLKDIELSILLPFEVKSAKHVKINLKSNHISVKSLLPQEQDIVCGETWSRFKHNEAVWTIADGKIVLSLDKTKEGWWDKLFVGDSSIDIKKLDTETPIEEYPEETQLEIDKIQTQMLSQKLDDPKGIPLSRGEQISRLKQAWNAENSPFKGQPFDPSSIQFD</sequence>
<dbReference type="Proteomes" id="UP001652621">
    <property type="component" value="Unplaced"/>
</dbReference>
<dbReference type="Pfam" id="PF04969">
    <property type="entry name" value="CS"/>
    <property type="match status" value="1"/>
</dbReference>
<accession>A0A1I8M599</accession>
<dbReference type="VEuPathDB" id="VectorBase:MDOMA2_006646"/>
<proteinExistence type="inferred from homology"/>
<evidence type="ECO:0000256" key="7">
    <source>
        <dbReference type="SAM" id="MobiDB-lite"/>
    </source>
</evidence>
<dbReference type="GeneID" id="101896612"/>
<dbReference type="Pfam" id="PF14050">
    <property type="entry name" value="Nudc_N"/>
    <property type="match status" value="1"/>
</dbReference>
<evidence type="ECO:0000256" key="3">
    <source>
        <dbReference type="ARBA" id="ARBA00017641"/>
    </source>
</evidence>
<evidence type="ECO:0000256" key="1">
    <source>
        <dbReference type="ARBA" id="ARBA00004496"/>
    </source>
</evidence>
<feature type="region of interest" description="Disordered" evidence="7">
    <location>
        <begin position="98"/>
        <end position="127"/>
    </location>
</feature>
<dbReference type="InterPro" id="IPR007052">
    <property type="entry name" value="CS_dom"/>
</dbReference>
<evidence type="ECO:0000313" key="10">
    <source>
        <dbReference type="Proteomes" id="UP001652621"/>
    </source>
</evidence>
<protein>
    <recommendedName>
        <fullName evidence="3">Nuclear migration protein nudC</fullName>
    </recommendedName>
    <alternativeName>
        <fullName evidence="6">Nuclear distribution protein C homolog</fullName>
    </alternativeName>
</protein>
<dbReference type="InterPro" id="IPR008978">
    <property type="entry name" value="HSP20-like_chaperone"/>
</dbReference>
<reference evidence="9" key="1">
    <citation type="submission" date="2020-05" db="UniProtKB">
        <authorList>
            <consortium name="EnsemblMetazoa"/>
        </authorList>
    </citation>
    <scope>IDENTIFICATION</scope>
    <source>
        <strain evidence="9">Aabys</strain>
    </source>
</reference>
<dbReference type="RefSeq" id="XP_005191846.1">
    <property type="nucleotide sequence ID" value="XM_005191789.3"/>
</dbReference>
<dbReference type="EnsemblMetazoa" id="MDOA001384-RA">
    <property type="protein sequence ID" value="MDOA001384-PA"/>
    <property type="gene ID" value="MDOA001384"/>
</dbReference>
<feature type="region of interest" description="Disordered" evidence="7">
    <location>
        <begin position="282"/>
        <end position="302"/>
    </location>
</feature>
<dbReference type="eggNOG" id="KOG2265">
    <property type="taxonomic scope" value="Eukaryota"/>
</dbReference>
<feature type="compositionally biased region" description="Basic and acidic residues" evidence="7">
    <location>
        <begin position="100"/>
        <end position="127"/>
    </location>
</feature>
<evidence type="ECO:0000313" key="9">
    <source>
        <dbReference type="EnsemblMetazoa" id="MDOA001384-PA"/>
    </source>
</evidence>
<dbReference type="InterPro" id="IPR025934">
    <property type="entry name" value="NudC_N_dom"/>
</dbReference>
<keyword evidence="5" id="KW-0597">Phosphoprotein</keyword>
<evidence type="ECO:0000259" key="8">
    <source>
        <dbReference type="PROSITE" id="PS51203"/>
    </source>
</evidence>
<evidence type="ECO:0000256" key="2">
    <source>
        <dbReference type="ARBA" id="ARBA00010513"/>
    </source>
</evidence>
<dbReference type="GO" id="GO:0006457">
    <property type="term" value="P:protein folding"/>
    <property type="evidence" value="ECO:0007669"/>
    <property type="project" value="TreeGrafter"/>
</dbReference>
<dbReference type="VEuPathDB" id="VectorBase:MDOA001384"/>
<dbReference type="GO" id="GO:0051082">
    <property type="term" value="F:unfolded protein binding"/>
    <property type="evidence" value="ECO:0007669"/>
    <property type="project" value="TreeGrafter"/>
</dbReference>
<dbReference type="AlphaFoldDB" id="A0A1I8M599"/>
<dbReference type="GO" id="GO:0005737">
    <property type="term" value="C:cytoplasm"/>
    <property type="evidence" value="ECO:0007669"/>
    <property type="project" value="UniProtKB-SubCell"/>
</dbReference>
<organism evidence="9">
    <name type="scientific">Musca domestica</name>
    <name type="common">House fly</name>
    <dbReference type="NCBI Taxonomy" id="7370"/>
    <lineage>
        <taxon>Eukaryota</taxon>
        <taxon>Metazoa</taxon>
        <taxon>Ecdysozoa</taxon>
        <taxon>Arthropoda</taxon>
        <taxon>Hexapoda</taxon>
        <taxon>Insecta</taxon>
        <taxon>Pterygota</taxon>
        <taxon>Neoptera</taxon>
        <taxon>Endopterygota</taxon>
        <taxon>Diptera</taxon>
        <taxon>Brachycera</taxon>
        <taxon>Muscomorpha</taxon>
        <taxon>Muscoidea</taxon>
        <taxon>Muscidae</taxon>
        <taxon>Musca</taxon>
    </lineage>
</organism>
<dbReference type="PANTHER" id="PTHR12356">
    <property type="entry name" value="NUCLEAR MOVEMENT PROTEIN NUDC"/>
    <property type="match status" value="1"/>
</dbReference>
<dbReference type="PANTHER" id="PTHR12356:SF3">
    <property type="entry name" value="NUCLEAR MIGRATION PROTEIN NUDC"/>
    <property type="match status" value="1"/>
</dbReference>
<evidence type="ECO:0000256" key="4">
    <source>
        <dbReference type="ARBA" id="ARBA00022490"/>
    </source>
</evidence>
<dbReference type="KEGG" id="mde:101896612"/>
<dbReference type="Gene3D" id="2.60.40.790">
    <property type="match status" value="1"/>
</dbReference>
<dbReference type="InterPro" id="IPR037898">
    <property type="entry name" value="NudC_fam"/>
</dbReference>
<name>A0A1I8M599_MUSDO</name>
<dbReference type="eggNOG" id="KOG4380">
    <property type="taxonomic scope" value="Eukaryota"/>
</dbReference>
<evidence type="ECO:0000256" key="5">
    <source>
        <dbReference type="ARBA" id="ARBA00022553"/>
    </source>
</evidence>
<keyword evidence="10" id="KW-1185">Reference proteome</keyword>
<dbReference type="CDD" id="cd06467">
    <property type="entry name" value="p23_NUDC_like"/>
    <property type="match status" value="1"/>
</dbReference>
<dbReference type="OrthoDB" id="515366at2759"/>
<reference evidence="11" key="2">
    <citation type="submission" date="2025-04" db="UniProtKB">
        <authorList>
            <consortium name="RefSeq"/>
        </authorList>
    </citation>
    <scope>IDENTIFICATION</scope>
    <source>
        <strain evidence="11">Aabys</strain>
    </source>
</reference>
<gene>
    <name evidence="9" type="primary">101896612</name>
    <name evidence="11" type="synonym">LOC101896612</name>
</gene>
<dbReference type="SUPFAM" id="SSF49764">
    <property type="entry name" value="HSP20-like chaperones"/>
    <property type="match status" value="1"/>
</dbReference>
<dbReference type="PROSITE" id="PS51203">
    <property type="entry name" value="CS"/>
    <property type="match status" value="1"/>
</dbReference>
<evidence type="ECO:0000313" key="11">
    <source>
        <dbReference type="RefSeq" id="XP_005191846.1"/>
    </source>
</evidence>
<evidence type="ECO:0000256" key="6">
    <source>
        <dbReference type="ARBA" id="ARBA00030427"/>
    </source>
</evidence>
<dbReference type="STRING" id="7370.A0A1I8M599"/>
<comment type="subcellular location">
    <subcellularLocation>
        <location evidence="1">Cytoplasm</location>
    </subcellularLocation>
</comment>
<keyword evidence="4" id="KW-0963">Cytoplasm</keyword>